<dbReference type="AlphaFoldDB" id="A0A835Y8H9"/>
<feature type="chain" id="PRO_5032320520" description="WW domain-containing protein" evidence="4">
    <location>
        <begin position="22"/>
        <end position="353"/>
    </location>
</feature>
<dbReference type="SUPFAM" id="SSF51045">
    <property type="entry name" value="WW domain"/>
    <property type="match status" value="1"/>
</dbReference>
<keyword evidence="2 3" id="KW-0040">ANK repeat</keyword>
<dbReference type="PROSITE" id="PS50020">
    <property type="entry name" value="WW_DOMAIN_2"/>
    <property type="match status" value="3"/>
</dbReference>
<dbReference type="Gene3D" id="2.20.70.10">
    <property type="match status" value="2"/>
</dbReference>
<dbReference type="Pfam" id="PF12796">
    <property type="entry name" value="Ank_2"/>
    <property type="match status" value="1"/>
</dbReference>
<reference evidence="6" key="1">
    <citation type="journal article" date="2020" name="bioRxiv">
        <title>Comparative genomics of Chlamydomonas.</title>
        <authorList>
            <person name="Craig R.J."/>
            <person name="Hasan A.R."/>
            <person name="Ness R.W."/>
            <person name="Keightley P.D."/>
        </authorList>
    </citation>
    <scope>NUCLEOTIDE SEQUENCE</scope>
    <source>
        <strain evidence="6">CCAP 11/70</strain>
    </source>
</reference>
<dbReference type="SMART" id="SM00456">
    <property type="entry name" value="WW"/>
    <property type="match status" value="4"/>
</dbReference>
<dbReference type="InterPro" id="IPR002110">
    <property type="entry name" value="Ankyrin_rpt"/>
</dbReference>
<evidence type="ECO:0000256" key="4">
    <source>
        <dbReference type="SAM" id="SignalP"/>
    </source>
</evidence>
<dbReference type="Gene3D" id="1.25.40.20">
    <property type="entry name" value="Ankyrin repeat-containing domain"/>
    <property type="match status" value="1"/>
</dbReference>
<feature type="domain" description="WW" evidence="5">
    <location>
        <begin position="156"/>
        <end position="189"/>
    </location>
</feature>
<sequence length="353" mass="40189">MAASRALCACLAMALLAVAMAKVSPTLTDKLVDLIKKKELSKFVEELQLKDMDVNQPDSKGTLPLIEAVRGKDFKFVDALLQYGALAKSKDPATGTTPLHVAFQTNNPQIARFLLSFGADPNATDKAGKKAREISPSKEIADLIATWDKEGAMAFEDPPGTWAKKSEKSSEEYWFNVKTGESRWTAPPSAAWQRIDMQGQPIKYTNYITGQTVAKCPPPLAWVKVRADGKEMFYNWKINFTQVEKPEEVPKELLEDIEKNVNQRWLNQKTLEWSWSDPTFNTPWRELHDAEHDKDYWYNVETGESVWEIPEAMAWTKLKDDESGGHFFHNRLTQDSSWEAPEHLDWVRHDSDL</sequence>
<accession>A0A835Y8H9</accession>
<feature type="repeat" description="ANK" evidence="3">
    <location>
        <begin position="94"/>
        <end position="126"/>
    </location>
</feature>
<keyword evidence="4" id="KW-0732">Signal</keyword>
<feature type="signal peptide" evidence="4">
    <location>
        <begin position="1"/>
        <end position="21"/>
    </location>
</feature>
<dbReference type="Proteomes" id="UP000612055">
    <property type="component" value="Unassembled WGS sequence"/>
</dbReference>
<name>A0A835Y8H9_9CHLO</name>
<evidence type="ECO:0000313" key="7">
    <source>
        <dbReference type="Proteomes" id="UP000612055"/>
    </source>
</evidence>
<dbReference type="PROSITE" id="PS50088">
    <property type="entry name" value="ANK_REPEAT"/>
    <property type="match status" value="1"/>
</dbReference>
<feature type="domain" description="WW" evidence="5">
    <location>
        <begin position="309"/>
        <end position="343"/>
    </location>
</feature>
<proteinExistence type="predicted"/>
<dbReference type="PROSITE" id="PS50297">
    <property type="entry name" value="ANK_REP_REGION"/>
    <property type="match status" value="1"/>
</dbReference>
<gene>
    <name evidence="6" type="ORF">HYH03_005065</name>
</gene>
<dbReference type="EMBL" id="JAEHOE010000016">
    <property type="protein sequence ID" value="KAG2497069.1"/>
    <property type="molecule type" value="Genomic_DNA"/>
</dbReference>
<dbReference type="InterPro" id="IPR036770">
    <property type="entry name" value="Ankyrin_rpt-contain_sf"/>
</dbReference>
<dbReference type="InterPro" id="IPR001202">
    <property type="entry name" value="WW_dom"/>
</dbReference>
<keyword evidence="1" id="KW-0677">Repeat</keyword>
<keyword evidence="7" id="KW-1185">Reference proteome</keyword>
<feature type="domain" description="WW" evidence="5">
    <location>
        <begin position="278"/>
        <end position="312"/>
    </location>
</feature>
<evidence type="ECO:0000256" key="2">
    <source>
        <dbReference type="ARBA" id="ARBA00023043"/>
    </source>
</evidence>
<evidence type="ECO:0000256" key="3">
    <source>
        <dbReference type="PROSITE-ProRule" id="PRU00023"/>
    </source>
</evidence>
<comment type="caution">
    <text evidence="6">The sequence shown here is derived from an EMBL/GenBank/DDBJ whole genome shotgun (WGS) entry which is preliminary data.</text>
</comment>
<protein>
    <recommendedName>
        <fullName evidence="5">WW domain-containing protein</fullName>
    </recommendedName>
</protein>
<dbReference type="OrthoDB" id="187617at2759"/>
<dbReference type="PANTHER" id="PTHR24171">
    <property type="entry name" value="ANKYRIN REPEAT DOMAIN-CONTAINING PROTEIN 39-RELATED"/>
    <property type="match status" value="1"/>
</dbReference>
<evidence type="ECO:0000256" key="1">
    <source>
        <dbReference type="ARBA" id="ARBA00022737"/>
    </source>
</evidence>
<organism evidence="6 7">
    <name type="scientific">Edaphochlamys debaryana</name>
    <dbReference type="NCBI Taxonomy" id="47281"/>
    <lineage>
        <taxon>Eukaryota</taxon>
        <taxon>Viridiplantae</taxon>
        <taxon>Chlorophyta</taxon>
        <taxon>core chlorophytes</taxon>
        <taxon>Chlorophyceae</taxon>
        <taxon>CS clade</taxon>
        <taxon>Chlamydomonadales</taxon>
        <taxon>Chlamydomonadales incertae sedis</taxon>
        <taxon>Edaphochlamys</taxon>
    </lineage>
</organism>
<dbReference type="SUPFAM" id="SSF48403">
    <property type="entry name" value="Ankyrin repeat"/>
    <property type="match status" value="1"/>
</dbReference>
<dbReference type="SMART" id="SM00248">
    <property type="entry name" value="ANK"/>
    <property type="match status" value="2"/>
</dbReference>
<evidence type="ECO:0000259" key="5">
    <source>
        <dbReference type="PROSITE" id="PS50020"/>
    </source>
</evidence>
<dbReference type="InterPro" id="IPR036020">
    <property type="entry name" value="WW_dom_sf"/>
</dbReference>
<evidence type="ECO:0000313" key="6">
    <source>
        <dbReference type="EMBL" id="KAG2497069.1"/>
    </source>
</evidence>